<feature type="signal peptide" evidence="21">
    <location>
        <begin position="1"/>
        <end position="24"/>
    </location>
</feature>
<comment type="subcellular location">
    <subcellularLocation>
        <location evidence="1">Cell membrane</location>
        <topology evidence="1">Single-pass type I membrane protein</topology>
    </subcellularLocation>
</comment>
<evidence type="ECO:0000256" key="21">
    <source>
        <dbReference type="SAM" id="SignalP"/>
    </source>
</evidence>
<evidence type="ECO:0000313" key="26">
    <source>
        <dbReference type="Proteomes" id="UP000321947"/>
    </source>
</evidence>
<dbReference type="SUPFAM" id="SSF51110">
    <property type="entry name" value="alpha-D-mannose-specific plant lectins"/>
    <property type="match status" value="4"/>
</dbReference>
<evidence type="ECO:0000259" key="22">
    <source>
        <dbReference type="PROSITE" id="PS50011"/>
    </source>
</evidence>
<dbReference type="EMBL" id="SSTD01003381">
    <property type="protein sequence ID" value="TYK26356.1"/>
    <property type="molecule type" value="Genomic_DNA"/>
</dbReference>
<dbReference type="InterPro" id="IPR000742">
    <property type="entry name" value="EGF"/>
</dbReference>
<dbReference type="InterPro" id="IPR036426">
    <property type="entry name" value="Bulb-type_lectin_dom_sf"/>
</dbReference>
<dbReference type="PROSITE" id="PS50927">
    <property type="entry name" value="BULB_LECTIN"/>
    <property type="match status" value="4"/>
</dbReference>
<dbReference type="CDD" id="cd01098">
    <property type="entry name" value="PAN_AP_plant"/>
    <property type="match status" value="3"/>
</dbReference>
<evidence type="ECO:0000256" key="9">
    <source>
        <dbReference type="ARBA" id="ARBA00022737"/>
    </source>
</evidence>
<proteinExistence type="predicted"/>
<evidence type="ECO:0000256" key="19">
    <source>
        <dbReference type="ARBA" id="ARBA00048679"/>
    </source>
</evidence>
<keyword evidence="5" id="KW-0245">EGF-like domain</keyword>
<dbReference type="InterPro" id="IPR003609">
    <property type="entry name" value="Pan_app"/>
</dbReference>
<keyword evidence="13 20" id="KW-1133">Transmembrane helix</keyword>
<feature type="domain" description="Bulb-type lectin" evidence="23">
    <location>
        <begin position="25"/>
        <end position="146"/>
    </location>
</feature>
<keyword evidence="11 25" id="KW-0418">Kinase</keyword>
<keyword evidence="15" id="KW-1015">Disulfide bond</keyword>
<comment type="catalytic activity">
    <reaction evidence="18">
        <text>L-threonyl-[protein] + ATP = O-phospho-L-threonyl-[protein] + ADP + H(+)</text>
        <dbReference type="Rhea" id="RHEA:46608"/>
        <dbReference type="Rhea" id="RHEA-COMP:11060"/>
        <dbReference type="Rhea" id="RHEA-COMP:11605"/>
        <dbReference type="ChEBI" id="CHEBI:15378"/>
        <dbReference type="ChEBI" id="CHEBI:30013"/>
        <dbReference type="ChEBI" id="CHEBI:30616"/>
        <dbReference type="ChEBI" id="CHEBI:61977"/>
        <dbReference type="ChEBI" id="CHEBI:456216"/>
        <dbReference type="EC" id="2.7.11.1"/>
    </reaction>
</comment>
<dbReference type="Pfam" id="PF08276">
    <property type="entry name" value="PAN_2"/>
    <property type="match status" value="3"/>
</dbReference>
<evidence type="ECO:0000313" key="25">
    <source>
        <dbReference type="EMBL" id="TYK26356.1"/>
    </source>
</evidence>
<evidence type="ECO:0000256" key="14">
    <source>
        <dbReference type="ARBA" id="ARBA00023136"/>
    </source>
</evidence>
<accession>A0A5D3DRU5</accession>
<dbReference type="Gene3D" id="1.10.510.10">
    <property type="entry name" value="Transferase(Phosphotransferase) domain 1"/>
    <property type="match status" value="4"/>
</dbReference>
<keyword evidence="8 21" id="KW-0732">Signal</keyword>
<dbReference type="Gene3D" id="2.90.10.10">
    <property type="entry name" value="Bulb-type lectin domain"/>
    <property type="match status" value="4"/>
</dbReference>
<feature type="domain" description="Bulb-type lectin" evidence="23">
    <location>
        <begin position="1620"/>
        <end position="1740"/>
    </location>
</feature>
<keyword evidence="10" id="KW-0547">Nucleotide-binding</keyword>
<keyword evidence="4" id="KW-0723">Serine/threonine-protein kinase</keyword>
<protein>
    <recommendedName>
        <fullName evidence="2">non-specific serine/threonine protein kinase</fullName>
        <ecNumber evidence="2">2.7.11.1</ecNumber>
    </recommendedName>
</protein>
<dbReference type="FunFam" id="3.30.200.20:FF:000195">
    <property type="entry name" value="G-type lectin S-receptor-like serine/threonine-protein kinase"/>
    <property type="match status" value="1"/>
</dbReference>
<comment type="caution">
    <text evidence="25">The sequence shown here is derived from an EMBL/GenBank/DDBJ whole genome shotgun (WGS) entry which is preliminary data.</text>
</comment>
<evidence type="ECO:0000256" key="13">
    <source>
        <dbReference type="ARBA" id="ARBA00022989"/>
    </source>
</evidence>
<keyword evidence="17" id="KW-0325">Glycoprotein</keyword>
<dbReference type="EC" id="2.7.11.1" evidence="2"/>
<evidence type="ECO:0000256" key="20">
    <source>
        <dbReference type="SAM" id="Phobius"/>
    </source>
</evidence>
<dbReference type="SMART" id="SM00108">
    <property type="entry name" value="B_lectin"/>
    <property type="match status" value="4"/>
</dbReference>
<gene>
    <name evidence="25" type="ORF">E5676_scaffold861G00150</name>
</gene>
<keyword evidence="12" id="KW-0067">ATP-binding</keyword>
<evidence type="ECO:0000256" key="3">
    <source>
        <dbReference type="ARBA" id="ARBA00022475"/>
    </source>
</evidence>
<dbReference type="FunFam" id="3.30.200.20:FF:000145">
    <property type="entry name" value="receptor-like serine/threonine-protein kinase SD1-8"/>
    <property type="match status" value="1"/>
</dbReference>
<name>A0A5D3DRU5_CUCMM</name>
<dbReference type="Pfam" id="PF07714">
    <property type="entry name" value="PK_Tyr_Ser-Thr"/>
    <property type="match status" value="4"/>
</dbReference>
<dbReference type="GO" id="GO:0004674">
    <property type="term" value="F:protein serine/threonine kinase activity"/>
    <property type="evidence" value="ECO:0007669"/>
    <property type="project" value="UniProtKB-KW"/>
</dbReference>
<feature type="domain" description="Bulb-type lectin" evidence="23">
    <location>
        <begin position="829"/>
        <end position="950"/>
    </location>
</feature>
<feature type="domain" description="Apple" evidence="24">
    <location>
        <begin position="1920"/>
        <end position="2003"/>
    </location>
</feature>
<dbReference type="FunFam" id="3.30.200.20:FF:000142">
    <property type="entry name" value="Cysteine-rich receptor-like protein kinase 10"/>
    <property type="match status" value="1"/>
</dbReference>
<keyword evidence="14 20" id="KW-0472">Membrane</keyword>
<evidence type="ECO:0000256" key="8">
    <source>
        <dbReference type="ARBA" id="ARBA00022729"/>
    </source>
</evidence>
<dbReference type="SMART" id="SM00473">
    <property type="entry name" value="PAN_AP"/>
    <property type="match status" value="3"/>
</dbReference>
<dbReference type="PROSITE" id="PS50948">
    <property type="entry name" value="PAN"/>
    <property type="match status" value="3"/>
</dbReference>
<dbReference type="PANTHER" id="PTHR27002:SF1082">
    <property type="entry name" value="OS06G0693000 PROTEIN"/>
    <property type="match status" value="1"/>
</dbReference>
<evidence type="ECO:0000256" key="11">
    <source>
        <dbReference type="ARBA" id="ARBA00022777"/>
    </source>
</evidence>
<evidence type="ECO:0000256" key="4">
    <source>
        <dbReference type="ARBA" id="ARBA00022527"/>
    </source>
</evidence>
<evidence type="ECO:0000256" key="10">
    <source>
        <dbReference type="ARBA" id="ARBA00022741"/>
    </source>
</evidence>
<reference evidence="25 26" key="1">
    <citation type="submission" date="2019-08" db="EMBL/GenBank/DDBJ databases">
        <title>Draft genome sequences of two oriental melons (Cucumis melo L. var makuwa).</title>
        <authorList>
            <person name="Kwon S.-Y."/>
        </authorList>
    </citation>
    <scope>NUCLEOTIDE SEQUENCE [LARGE SCALE GENOMIC DNA]</scope>
    <source>
        <strain evidence="26">cv. Chang Bougi</strain>
        <tissue evidence="25">Leaf</tissue>
    </source>
</reference>
<dbReference type="PROSITE" id="PS00108">
    <property type="entry name" value="PROTEIN_KINASE_ST"/>
    <property type="match status" value="4"/>
</dbReference>
<evidence type="ECO:0000256" key="12">
    <source>
        <dbReference type="ARBA" id="ARBA00022840"/>
    </source>
</evidence>
<feature type="domain" description="Bulb-type lectin" evidence="23">
    <location>
        <begin position="2446"/>
        <end position="2567"/>
    </location>
</feature>
<feature type="domain" description="Protein kinase" evidence="22">
    <location>
        <begin position="451"/>
        <end position="753"/>
    </location>
</feature>
<feature type="domain" description="Protein kinase" evidence="22">
    <location>
        <begin position="1291"/>
        <end position="1570"/>
    </location>
</feature>
<dbReference type="FunFam" id="1.10.510.10:FF:000060">
    <property type="entry name" value="G-type lectin S-receptor-like serine/threonine-protein kinase"/>
    <property type="match status" value="4"/>
</dbReference>
<keyword evidence="16 25" id="KW-0675">Receptor</keyword>
<dbReference type="CDD" id="cd00028">
    <property type="entry name" value="B_lectin"/>
    <property type="match status" value="4"/>
</dbReference>
<dbReference type="Gene3D" id="3.30.200.20">
    <property type="entry name" value="Phosphorylase Kinase, domain 1"/>
    <property type="match status" value="4"/>
</dbReference>
<dbReference type="GO" id="GO:0005524">
    <property type="term" value="F:ATP binding"/>
    <property type="evidence" value="ECO:0007669"/>
    <property type="project" value="UniProtKB-KW"/>
</dbReference>
<feature type="domain" description="Protein kinase" evidence="22">
    <location>
        <begin position="2082"/>
        <end position="2367"/>
    </location>
</feature>
<evidence type="ECO:0000256" key="18">
    <source>
        <dbReference type="ARBA" id="ARBA00047899"/>
    </source>
</evidence>
<dbReference type="InterPro" id="IPR001480">
    <property type="entry name" value="Bulb-type_lectin_dom"/>
</dbReference>
<dbReference type="InterPro" id="IPR011009">
    <property type="entry name" value="Kinase-like_dom_sf"/>
</dbReference>
<evidence type="ECO:0000256" key="6">
    <source>
        <dbReference type="ARBA" id="ARBA00022679"/>
    </source>
</evidence>
<dbReference type="FunFam" id="2.90.10.10:FF:000001">
    <property type="entry name" value="G-type lectin S-receptor-like serine/threonine-protein kinase"/>
    <property type="match status" value="3"/>
</dbReference>
<dbReference type="SMART" id="SM00220">
    <property type="entry name" value="S_TKc"/>
    <property type="match status" value="4"/>
</dbReference>
<dbReference type="Pfam" id="PF01453">
    <property type="entry name" value="B_lectin"/>
    <property type="match status" value="4"/>
</dbReference>
<dbReference type="GO" id="GO:0005886">
    <property type="term" value="C:plasma membrane"/>
    <property type="evidence" value="ECO:0007669"/>
    <property type="project" value="UniProtKB-SubCell"/>
</dbReference>
<keyword evidence="7 20" id="KW-0812">Transmembrane</keyword>
<dbReference type="PROSITE" id="PS50011">
    <property type="entry name" value="PROTEIN_KINASE_DOM"/>
    <property type="match status" value="4"/>
</dbReference>
<keyword evidence="6" id="KW-0808">Transferase</keyword>
<dbReference type="InterPro" id="IPR000719">
    <property type="entry name" value="Prot_kinase_dom"/>
</dbReference>
<evidence type="ECO:0000259" key="24">
    <source>
        <dbReference type="PROSITE" id="PS50948"/>
    </source>
</evidence>
<feature type="domain" description="Protein kinase" evidence="22">
    <location>
        <begin position="2928"/>
        <end position="3214"/>
    </location>
</feature>
<dbReference type="FunFam" id="3.30.200.20:FF:000217">
    <property type="entry name" value="probable LRR receptor-like serine/threonine-protein kinase At1g53430"/>
    <property type="match status" value="1"/>
</dbReference>
<evidence type="ECO:0000256" key="7">
    <source>
        <dbReference type="ARBA" id="ARBA00022692"/>
    </source>
</evidence>
<feature type="transmembrane region" description="Helical" evidence="20">
    <location>
        <begin position="1227"/>
        <end position="1250"/>
    </location>
</feature>
<dbReference type="PANTHER" id="PTHR27002">
    <property type="entry name" value="RECEPTOR-LIKE SERINE/THREONINE-PROTEIN KINASE SD1-8"/>
    <property type="match status" value="1"/>
</dbReference>
<organism evidence="25 26">
    <name type="scientific">Cucumis melo var. makuwa</name>
    <name type="common">Oriental melon</name>
    <dbReference type="NCBI Taxonomy" id="1194695"/>
    <lineage>
        <taxon>Eukaryota</taxon>
        <taxon>Viridiplantae</taxon>
        <taxon>Streptophyta</taxon>
        <taxon>Embryophyta</taxon>
        <taxon>Tracheophyta</taxon>
        <taxon>Spermatophyta</taxon>
        <taxon>Magnoliopsida</taxon>
        <taxon>eudicotyledons</taxon>
        <taxon>Gunneridae</taxon>
        <taxon>Pentapetalae</taxon>
        <taxon>rosids</taxon>
        <taxon>fabids</taxon>
        <taxon>Cucurbitales</taxon>
        <taxon>Cucurbitaceae</taxon>
        <taxon>Benincaseae</taxon>
        <taxon>Cucumis</taxon>
    </lineage>
</organism>
<dbReference type="InterPro" id="IPR008271">
    <property type="entry name" value="Ser/Thr_kinase_AS"/>
</dbReference>
<dbReference type="Pfam" id="PF00954">
    <property type="entry name" value="S_locus_glycop"/>
    <property type="match status" value="4"/>
</dbReference>
<evidence type="ECO:0000256" key="2">
    <source>
        <dbReference type="ARBA" id="ARBA00012513"/>
    </source>
</evidence>
<dbReference type="CDD" id="cd14066">
    <property type="entry name" value="STKc_IRAK"/>
    <property type="match status" value="4"/>
</dbReference>
<dbReference type="Proteomes" id="UP000321947">
    <property type="component" value="Unassembled WGS sequence"/>
</dbReference>
<feature type="domain" description="Apple" evidence="24">
    <location>
        <begin position="2750"/>
        <end position="2833"/>
    </location>
</feature>
<feature type="chain" id="PRO_5022755811" description="non-specific serine/threonine protein kinase" evidence="21">
    <location>
        <begin position="25"/>
        <end position="3257"/>
    </location>
</feature>
<dbReference type="InterPro" id="IPR001245">
    <property type="entry name" value="Ser-Thr/Tyr_kinase_cat_dom"/>
</dbReference>
<dbReference type="GO" id="GO:0048544">
    <property type="term" value="P:recognition of pollen"/>
    <property type="evidence" value="ECO:0007669"/>
    <property type="project" value="InterPro"/>
</dbReference>
<dbReference type="InterPro" id="IPR000858">
    <property type="entry name" value="S_locus_glycoprot_dom"/>
</dbReference>
<evidence type="ECO:0000256" key="5">
    <source>
        <dbReference type="ARBA" id="ARBA00022536"/>
    </source>
</evidence>
<feature type="transmembrane region" description="Helical" evidence="20">
    <location>
        <begin position="2860"/>
        <end position="2884"/>
    </location>
</feature>
<evidence type="ECO:0000256" key="15">
    <source>
        <dbReference type="ARBA" id="ARBA00023157"/>
    </source>
</evidence>
<keyword evidence="3" id="KW-1003">Cell membrane</keyword>
<evidence type="ECO:0000256" key="16">
    <source>
        <dbReference type="ARBA" id="ARBA00023170"/>
    </source>
</evidence>
<feature type="transmembrane region" description="Helical" evidence="20">
    <location>
        <begin position="1596"/>
        <end position="1614"/>
    </location>
</feature>
<dbReference type="SUPFAM" id="SSF56112">
    <property type="entry name" value="Protein kinase-like (PK-like)"/>
    <property type="match status" value="4"/>
</dbReference>
<evidence type="ECO:0000256" key="1">
    <source>
        <dbReference type="ARBA" id="ARBA00004251"/>
    </source>
</evidence>
<dbReference type="SMART" id="SM00181">
    <property type="entry name" value="EGF"/>
    <property type="match status" value="4"/>
</dbReference>
<sequence length="3257" mass="367763">MKPITNTILSILLLLCFLFEFSSSSDTITSTRFLKDSESILSNRGFFELGFFSPPNSTERFVGIWDKRVPVPTVFWVANRDKPLNNKSGVFAVSDDGNLVVLDEHDRILWNSNVSNAVVNSTARLLDSGNLVLQDSVSGTIIWESFKDPSDKFLPMMKFITNSITNEKVQIVSWKTPSDPSSGNFSFGIDPLTIPEVIIWKNSRPYWRSGPWDGQVFIGIPDMNTDYLYGGNLVIENKTYSLSIANSNEAQLFFYYLNPNGTLVENQWNIEDQKWEVAWSAPETECDVYGACGAFGVCDSQRTPICSCLRGFRPENEEEWNRGNWRSGCVRNSRLECEKKNISVEMGKDQDGFLKLEMVKVPDSAGIGCMIWRGDLIDIQQFKNGGADIYEPSYLSAPYIAYVSRKLENQTKTKFLMNNGDDMKHDKVNQVKLQELPLFDFEKLATATNHFHFNNKLGQGGFGPVYKGKLVDGQEIAVKRLSKTSGQGLEEFTNEVMVISKLQHRNLVQLFGCCVDGEERMLVYEYMPNGSLDSMVFVLHYGFNPLFWTLNVADSTKAKVLDWQKRFNVIEGIARGLLYLHRDSRLKIIHRDLKASNILLDRDLNPKISDFGTARIFYGGNEAQARTTKVVGTYGYMSPEYVLNGQFSEKSDVFSFGVLLLETISGRKNTSFYENEDALSLLGFVSIVNPSNLYAWKLWRENNLVALIDQTIFELHYEAEIVRCIHVGLLCVQELAKDRPNITTILSMLHNEITDLPMPKQPGFSSNQIEIHTEGCEQNHVGTYSTNMITITSFDVALLLQQKMTSNFMFNHLSLLCFVPLFLRHSIAVDILKAGQSFNDTQVIVSAAEKFELGFFTQPKSSNFKYLGIWYKSIPDDVVWVANRDNPILNSSATLKFNTNGNLVLVNQTGQAFWSSNSTASLLNPIAQLLDTGNFMLRDSNSRSEDYVWQSFNYPSDTLLPGMKLGWDSKTGLNRKLISRKSQNDLSSGELSYEVNLEGLAELVVRKRNKTMFRGGPWFGDGFKRGRSKGGIFIYNPSFEISFSYNAPTNDPYKVVLDSSGSVIFSVWSIEENRWRTTYTFEGSGCEDYDLCGNFGLCSSGLVASCGCLDGFEQKSAQNSSDGCVRKDEKICRKGEGFRKMSDVKWPDSTGNLVKLKVGIKNCETECLNDCSCLAYGILSLPNIGPACATWFDKLLDIRFARDVGTGDDLFLREAASELEQSERKSIIVPVVVPIISVLIFLTLISFFIIRNVRRRAKVSADNGVTITEDLIYESELEMSIAIIEAATNNFSTSNKIGEGGFGPVYKGRLPFGEEIAVKKLAERSRQGLEEFKNEVLLISQLQHRNLVKLLGFCIHKEETLLIYEYMPNKSLDYFLFAITFKLDDRRRSLLNWQMRIDIIVGIARGLLYLHRDSRLRIIHRDLKPANILLDKEMKPKISDFGTARMFGEYQMETKTKRVIGTYGYMSPEYAMGGCFSFKSDVYSFGVMILEIVSGKRNQGFFLLGHAWKLWNDGKALDLMDGVLGRDQFQECKALKYINIGLLCVQARPEERPIMSSVISMLENDNMPLIHPKGPGFYEERFLSDIDSSFSTSNNVTITLLNHLSFLCFILLFLRHSIAVDILKAGQSFNDTQTIVSAAEKFELGFFTQPKSSNFKYLGIWYKSLPDYVVWVANRDNPILNSSAALKFNTNGNLILVNQTGHVFWSSNSTSLQDPIAQLLDTGNFKLRDLNARSEDSVWQSFDYPSDTLLPGMKLGWDSKTGLNRKLISRKSQSDLSSGELSYEVNLDGLAELVVRKGNKTMFRGGPWFGHGFGGRSSGGIFVYNPSFEISFSYNAPTNDPYRVVLDSSGSVIHSIWSQEENGWRKNYTFEGSGCNDYDLCGNFGLCTSVLGSCGCLDGYKQKSAQNSSDRCVRKDDKICREGEGFRKISDVKWPDSRGNIVKLKAGVQNCETECLNDCSCLAYGTLSLPKTGLTCVTWIDKLLDIRYVRDVGTGDDLFLRVAASELGTNLATSLNFSPKFNEKTVYANLSYSFIQIVSFSLPFLFNLQVTADNGVTITQDFIHENELEMTISIIEAATNNFSTSNKIGEGGFGPVYKGRLPSGQEIAVKKLAERSRQGLEEFKNEVLLISQLQHRNLVKLLGFCIHKEETLLIYEYMPNKSLDYFLFAITFKLDDRRRSLLNWQMRIDIIVGIARGLLYLHRDSRLRIIHRDLKAANILLDNEMKPKISDFGIARMFGEYQMETRTKTVIGTYGYTSPEYAMEGYFSFKSDVYSFGVMILEILSGKRNQGFFQSEHQLNLLGYAWKLWNEGKTLELIDEALGDEFQECEALQYINIGLLCVQARPEERPIMSSVLSMLENDNMPLIHPKGPGFYGERFLSDIDSSSFSISNNVTITLIDDGPSISINNLQREAMEKMASNFRQNPLSLLCFWILIPPFLKQSIAVDTLKAGQSVNDTQLIVSATQKFELGFFAEPKASNFKYLGIWYKEIPDVVVWVANRDNPIINSSATLNINGDGNLVLLNQTGEAFWSSNSSRSVKNPIAQLLDTGNFVLRDSNSESENYAWQSFDYPFDTLLPGMKLGWDLKTGLNRKLISRRSQMDLSSGKFSYGINIDGLPQLMVREGNKTMFRGWPWFGDGFRRSRSQEANFEYNTSFEISFSYNNNPDNEPSRVVLDSSGFVVHYVWSKGDDKWHSSYTFEGSGCNNYGLCGNFGLCSSVLVASCGCLDGFEQKPNQNFSDGCVRKDPETCRKGEGFRKISNVKWPDSSGEFVKIKLGAKNCEKECLNDCSCLAYGALEIPGIGASCVNWFGKLIDIRFNRDAGTGEDLFVRVAASELGCNKDDKSSTFFCFVESSNKKSGVAVVVAMVIISVLIFLALISWFIIRKVRRSARGKQKFSYKGAVMIEALIEENELEMPIGLVEGATDHFSISNKIGEGGFGPVYKGKLPSGNEIAVKKLAERSRQGMQEFKNEVLFISQLQHRNLVKLLGFCIHQEEILLIYEYMPNKSLDYFLFDETVKIDEQRRSLLNWPMRIDIIVGIARGLLYLHRDSRLRIIHRDLKAANILLDSEMKPKISDFGIARMFGEDQTETKTKRVVGTFGYMSPEYVIDGRFSFKSDVFSFGVMLLEIVSGKKNQRFFHTEHHQLNLLGHVWKLWNAGRALEFIDETLRDQVEEYEALKYINIGLLCIQGRPEKRPTMSSVLSMLENNNMEFISPGRPGFYEERFEWLDADSSPPLDVTLTSSSNNVVTFTLFDGR</sequence>
<feature type="domain" description="Apple" evidence="24">
    <location>
        <begin position="1132"/>
        <end position="1215"/>
    </location>
</feature>
<evidence type="ECO:0000259" key="23">
    <source>
        <dbReference type="PROSITE" id="PS50927"/>
    </source>
</evidence>
<evidence type="ECO:0000256" key="17">
    <source>
        <dbReference type="ARBA" id="ARBA00023180"/>
    </source>
</evidence>
<keyword evidence="9" id="KW-0677">Repeat</keyword>
<comment type="catalytic activity">
    <reaction evidence="19">
        <text>L-seryl-[protein] + ATP = O-phospho-L-seryl-[protein] + ADP + H(+)</text>
        <dbReference type="Rhea" id="RHEA:17989"/>
        <dbReference type="Rhea" id="RHEA-COMP:9863"/>
        <dbReference type="Rhea" id="RHEA-COMP:11604"/>
        <dbReference type="ChEBI" id="CHEBI:15378"/>
        <dbReference type="ChEBI" id="CHEBI:29999"/>
        <dbReference type="ChEBI" id="CHEBI:30616"/>
        <dbReference type="ChEBI" id="CHEBI:83421"/>
        <dbReference type="ChEBI" id="CHEBI:456216"/>
        <dbReference type="EC" id="2.7.11.1"/>
    </reaction>
</comment>